<dbReference type="InterPro" id="IPR007367">
    <property type="entry name" value="DUF433"/>
</dbReference>
<dbReference type="HOGENOM" id="CLU_126005_0_2_2"/>
<dbReference type="PaxDb" id="547559-Nmag_0259"/>
<organism evidence="1 3">
    <name type="scientific">Natrialba magadii (strain ATCC 43099 / DSM 3394 / CCM 3739 / CIP 104546 / IAM 13178 / JCM 8861 / NBRC 102185 / NCIMB 2190 / MS3)</name>
    <name type="common">Natronobacterium magadii</name>
    <dbReference type="NCBI Taxonomy" id="547559"/>
    <lineage>
        <taxon>Archaea</taxon>
        <taxon>Methanobacteriati</taxon>
        <taxon>Methanobacteriota</taxon>
        <taxon>Stenosarchaea group</taxon>
        <taxon>Halobacteria</taxon>
        <taxon>Halobacteriales</taxon>
        <taxon>Natrialbaceae</taxon>
        <taxon>Natrialba</taxon>
    </lineage>
</organism>
<dbReference type="EMBL" id="AOHS01000009">
    <property type="protein sequence ID" value="ELY33510.1"/>
    <property type="molecule type" value="Genomic_DNA"/>
</dbReference>
<evidence type="ECO:0000313" key="4">
    <source>
        <dbReference type="Proteomes" id="UP000011543"/>
    </source>
</evidence>
<dbReference type="Pfam" id="PF04255">
    <property type="entry name" value="DUF433"/>
    <property type="match status" value="1"/>
</dbReference>
<dbReference type="GeneID" id="8823079"/>
<dbReference type="OrthoDB" id="190701at2157"/>
<reference evidence="1" key="4">
    <citation type="submission" date="2016-09" db="EMBL/GenBank/DDBJ databases">
        <authorList>
            <person name="Pfeiffer F."/>
        </authorList>
    </citation>
    <scope>NUCLEOTIDE SEQUENCE</scope>
    <source>
        <strain evidence="1">ATCC 43099</strain>
    </source>
</reference>
<dbReference type="SUPFAM" id="SSF46689">
    <property type="entry name" value="Homeodomain-like"/>
    <property type="match status" value="1"/>
</dbReference>
<evidence type="ECO:0000313" key="3">
    <source>
        <dbReference type="Proteomes" id="UP000001879"/>
    </source>
</evidence>
<reference evidence="2 4" key="3">
    <citation type="journal article" date="2014" name="PLoS Genet.">
        <title>Phylogenetically driven sequencing of extremely halophilic archaea reveals strategies for static and dynamic osmo-response.</title>
        <authorList>
            <person name="Becker E.A."/>
            <person name="Seitzer P.M."/>
            <person name="Tritt A."/>
            <person name="Larsen D."/>
            <person name="Krusor M."/>
            <person name="Yao A.I."/>
            <person name="Wu D."/>
            <person name="Madern D."/>
            <person name="Eisen J.A."/>
            <person name="Darling A.E."/>
            <person name="Facciotti M.T."/>
        </authorList>
    </citation>
    <scope>NUCLEOTIDE SEQUENCE [LARGE SCALE GENOMIC DNA]</scope>
    <source>
        <strain evidence="4">ATCC 43099 / DSM 3394 / CCM 3739 / CIP 104546 / IAM 13178 / JCM 8861 / NBRC 102185 / NCIMB 2190 / MS3</strain>
        <strain evidence="2">MS-3</strain>
    </source>
</reference>
<accession>D3SX31</accession>
<dbReference type="RefSeq" id="WP_004213713.1">
    <property type="nucleotide sequence ID" value="NC_013922.1"/>
</dbReference>
<dbReference type="AlphaFoldDB" id="D3SX31"/>
<evidence type="ECO:0000313" key="2">
    <source>
        <dbReference type="EMBL" id="ELY33510.1"/>
    </source>
</evidence>
<sequence length="76" mass="8673">MAIVSDSQMNGVPRIEGSEVSVIEVYDATEQGVDPNQIAEWSPNITIADVYEALAYYHRNPQEMIEARRQLDEMMR</sequence>
<dbReference type="eggNOG" id="arCOG09407">
    <property type="taxonomic scope" value="Archaea"/>
</dbReference>
<name>D3SX31_NATMM</name>
<keyword evidence="3" id="KW-1185">Reference proteome</keyword>
<dbReference type="KEGG" id="nmg:Nmag_0259"/>
<reference evidence="1 3" key="2">
    <citation type="journal article" date="2012" name="BMC Genomics">
        <title>A comparative genomics perspective on the genetic content of the alkaliphilic haloarchaeon Natrialba magadii ATCC 43099T.</title>
        <authorList>
            <person name="Siddaramappa S."/>
            <person name="Challacombe J.F."/>
            <person name="Decastro R.E."/>
            <person name="Pfeiffer F."/>
            <person name="Sastre D.E."/>
            <person name="Gimenez M.I."/>
            <person name="Paggi R.A."/>
            <person name="Detter J.C."/>
            <person name="Davenport K.W."/>
            <person name="Goodwin L.A."/>
            <person name="Kyrpides N."/>
            <person name="Tapia R."/>
            <person name="Pitluck S."/>
            <person name="Lucas S."/>
            <person name="Woyke T."/>
            <person name="Maupin-Furlow J.A."/>
        </authorList>
    </citation>
    <scope>NUCLEOTIDE SEQUENCE [LARGE SCALE GENOMIC DNA]</scope>
    <source>
        <strain evidence="1">ATCC 43099</strain>
        <strain evidence="3">ATCC 43099 / DSM 3394 / CCM 3739 / CIP 104546 / IAM 13178 / JCM 8861 / NBRC 102185 / NCIMB 2190 / MS3</strain>
    </source>
</reference>
<dbReference type="EMBL" id="CP001932">
    <property type="protein sequence ID" value="ADD03851.1"/>
    <property type="molecule type" value="Genomic_DNA"/>
</dbReference>
<protein>
    <submittedName>
        <fullName evidence="1">DUF433 domain protein</fullName>
    </submittedName>
</protein>
<dbReference type="InterPro" id="IPR036388">
    <property type="entry name" value="WH-like_DNA-bd_sf"/>
</dbReference>
<dbReference type="Gene3D" id="1.10.10.10">
    <property type="entry name" value="Winged helix-like DNA-binding domain superfamily/Winged helix DNA-binding domain"/>
    <property type="match status" value="1"/>
</dbReference>
<gene>
    <name evidence="1" type="ordered locus">Nmag_0259</name>
    <name evidence="2" type="ORF">C500_01720</name>
</gene>
<dbReference type="InterPro" id="IPR009057">
    <property type="entry name" value="Homeodomain-like_sf"/>
</dbReference>
<proteinExistence type="predicted"/>
<dbReference type="Proteomes" id="UP000001879">
    <property type="component" value="Chromosome"/>
</dbReference>
<dbReference type="Proteomes" id="UP000011543">
    <property type="component" value="Unassembled WGS sequence"/>
</dbReference>
<reference evidence="3" key="1">
    <citation type="submission" date="2010-02" db="EMBL/GenBank/DDBJ databases">
        <title>Complete sequence of chromosome of Natrialba magadii ATCC 43099.</title>
        <authorList>
            <consortium name="US DOE Joint Genome Institute"/>
            <person name="Lucas S."/>
            <person name="Copeland A."/>
            <person name="Lapidus A."/>
            <person name="Cheng J.-F."/>
            <person name="Bruce D."/>
            <person name="Goodwin L."/>
            <person name="Pitluck S."/>
            <person name="Davenport K."/>
            <person name="Saunders E."/>
            <person name="Detter J.C."/>
            <person name="Han C."/>
            <person name="Tapia R."/>
            <person name="Land M."/>
            <person name="Hauser L."/>
            <person name="Kyrpides N."/>
            <person name="Mikhailova N."/>
            <person name="De Castro R.E."/>
            <person name="Maupin-Furlow J.A."/>
            <person name="Woyke T."/>
        </authorList>
    </citation>
    <scope>NUCLEOTIDE SEQUENCE [LARGE SCALE GENOMIC DNA]</scope>
    <source>
        <strain evidence="3">ATCC 43099 / DSM 3394 / CCM 3739 / CIP 104546 / IAM 13178 / JCM 8861 / NBRC 102185 / NCIMB 2190 / MS3</strain>
    </source>
</reference>
<evidence type="ECO:0000313" key="1">
    <source>
        <dbReference type="EMBL" id="ADD03851.1"/>
    </source>
</evidence>